<organism evidence="3 4">
    <name type="scientific">Physocladia obscura</name>
    <dbReference type="NCBI Taxonomy" id="109957"/>
    <lineage>
        <taxon>Eukaryota</taxon>
        <taxon>Fungi</taxon>
        <taxon>Fungi incertae sedis</taxon>
        <taxon>Chytridiomycota</taxon>
        <taxon>Chytridiomycota incertae sedis</taxon>
        <taxon>Chytridiomycetes</taxon>
        <taxon>Chytridiales</taxon>
        <taxon>Chytriomycetaceae</taxon>
        <taxon>Physocladia</taxon>
    </lineage>
</organism>
<protein>
    <recommendedName>
        <fullName evidence="2">PH domain-containing protein</fullName>
    </recommendedName>
</protein>
<accession>A0AAD5TA90</accession>
<feature type="domain" description="PH" evidence="2">
    <location>
        <begin position="96"/>
        <end position="202"/>
    </location>
</feature>
<dbReference type="PROSITE" id="PS50003">
    <property type="entry name" value="PH_DOMAIN"/>
    <property type="match status" value="1"/>
</dbReference>
<evidence type="ECO:0000259" key="2">
    <source>
        <dbReference type="PROSITE" id="PS50003"/>
    </source>
</evidence>
<evidence type="ECO:0000256" key="1">
    <source>
        <dbReference type="SAM" id="MobiDB-lite"/>
    </source>
</evidence>
<dbReference type="CDD" id="cd00821">
    <property type="entry name" value="PH"/>
    <property type="match status" value="1"/>
</dbReference>
<gene>
    <name evidence="3" type="ORF">HK100_011338</name>
</gene>
<reference evidence="3" key="1">
    <citation type="submission" date="2020-05" db="EMBL/GenBank/DDBJ databases">
        <title>Phylogenomic resolution of chytrid fungi.</title>
        <authorList>
            <person name="Stajich J.E."/>
            <person name="Amses K."/>
            <person name="Simmons R."/>
            <person name="Seto K."/>
            <person name="Myers J."/>
            <person name="Bonds A."/>
            <person name="Quandt C.A."/>
            <person name="Barry K."/>
            <person name="Liu P."/>
            <person name="Grigoriev I."/>
            <person name="Longcore J.E."/>
            <person name="James T.Y."/>
        </authorList>
    </citation>
    <scope>NUCLEOTIDE SEQUENCE</scope>
    <source>
        <strain evidence="3">JEL0513</strain>
    </source>
</reference>
<evidence type="ECO:0000313" key="3">
    <source>
        <dbReference type="EMBL" id="KAJ3139721.1"/>
    </source>
</evidence>
<dbReference type="EMBL" id="JADGJH010000069">
    <property type="protein sequence ID" value="KAJ3139721.1"/>
    <property type="molecule type" value="Genomic_DNA"/>
</dbReference>
<comment type="caution">
    <text evidence="3">The sequence shown here is derived from an EMBL/GenBank/DDBJ whole genome shotgun (WGS) entry which is preliminary data.</text>
</comment>
<proteinExistence type="predicted"/>
<feature type="compositionally biased region" description="Polar residues" evidence="1">
    <location>
        <begin position="71"/>
        <end position="80"/>
    </location>
</feature>
<keyword evidence="4" id="KW-1185">Reference proteome</keyword>
<feature type="region of interest" description="Disordered" evidence="1">
    <location>
        <begin position="43"/>
        <end position="82"/>
    </location>
</feature>
<dbReference type="SUPFAM" id="SSF50729">
    <property type="entry name" value="PH domain-like"/>
    <property type="match status" value="1"/>
</dbReference>
<dbReference type="InterPro" id="IPR011993">
    <property type="entry name" value="PH-like_dom_sf"/>
</dbReference>
<dbReference type="Pfam" id="PF00169">
    <property type="entry name" value="PH"/>
    <property type="match status" value="1"/>
</dbReference>
<name>A0AAD5TA90_9FUNG</name>
<dbReference type="Gene3D" id="2.30.29.30">
    <property type="entry name" value="Pleckstrin-homology domain (PH domain)/Phosphotyrosine-binding domain (PTB)"/>
    <property type="match status" value="1"/>
</dbReference>
<dbReference type="AlphaFoldDB" id="A0AAD5TA90"/>
<sequence>MSPRSKSIPRTIQDFKKSPAEFIAPAPLNLNVARKTSHPLPLSVAAETDATPSISRHSSITSSFKNKRGSDSSNSPSETAVTPVGAMSLSQLQKSQLTLPAHLQKLNVVSQIWEHRFFVLSEDAKIYMYQDDAESNSSPIAILSVEGYEPTTALDTPQTLALNVFGDCAIADGSLPMVQWTLQFPEEASMSLWVQSMSKVFNERGSIKLEPLMERTLSADSNVKNRGVGHYVAPEHTTLSRSRSLGTKNLPQSFSSPSSSVPAFSTSIGFENRAALMHQRYQEYMSSQKEIQKKMMSPEAIKQRQKVAAEIAAEQKRLAREQVEREILHKKALLAKADSMRNALGI</sequence>
<dbReference type="InterPro" id="IPR001849">
    <property type="entry name" value="PH_domain"/>
</dbReference>
<feature type="compositionally biased region" description="Low complexity" evidence="1">
    <location>
        <begin position="53"/>
        <end position="63"/>
    </location>
</feature>
<dbReference type="Proteomes" id="UP001211907">
    <property type="component" value="Unassembled WGS sequence"/>
</dbReference>
<evidence type="ECO:0000313" key="4">
    <source>
        <dbReference type="Proteomes" id="UP001211907"/>
    </source>
</evidence>